<proteinExistence type="predicted"/>
<dbReference type="InterPro" id="IPR019226">
    <property type="entry name" value="DUF2158"/>
</dbReference>
<evidence type="ECO:0008006" key="3">
    <source>
        <dbReference type="Google" id="ProtNLM"/>
    </source>
</evidence>
<dbReference type="AlphaFoldDB" id="F5IXM6"/>
<dbReference type="RefSeq" id="WP_006799361.1">
    <property type="nucleotide sequence ID" value="NZ_GL891982.1"/>
</dbReference>
<evidence type="ECO:0000313" key="2">
    <source>
        <dbReference type="Proteomes" id="UP000004913"/>
    </source>
</evidence>
<dbReference type="EMBL" id="ADLV01000020">
    <property type="protein sequence ID" value="EGK01695.1"/>
    <property type="molecule type" value="Genomic_DNA"/>
</dbReference>
<sequence>MAELKIGDIVCLKSGGPTMTIESIGEYMYETKAVCTWFDEKKKISDTFKLEALRFIED</sequence>
<accession>F5IXM6</accession>
<protein>
    <recommendedName>
        <fullName evidence="3">DUF2158 domain-containing protein</fullName>
    </recommendedName>
</protein>
<dbReference type="Pfam" id="PF09926">
    <property type="entry name" value="DUF2158"/>
    <property type="match status" value="1"/>
</dbReference>
<dbReference type="HOGENOM" id="CLU_194558_1_0_10"/>
<evidence type="ECO:0000313" key="1">
    <source>
        <dbReference type="EMBL" id="EGK01695.1"/>
    </source>
</evidence>
<reference evidence="1 2" key="1">
    <citation type="submission" date="2011-04" db="EMBL/GenBank/DDBJ databases">
        <title>The Genome Sequence of Dysgonomonas gadei ATCC BAA-286.</title>
        <authorList>
            <consortium name="The Broad Institute Genome Sequencing Platform"/>
            <person name="Earl A."/>
            <person name="Ward D."/>
            <person name="Feldgarden M."/>
            <person name="Gevers D."/>
            <person name="Pudlo N."/>
            <person name="Martens E."/>
            <person name="Allen-Vercoe E."/>
            <person name="Young S.K."/>
            <person name="Zeng Q."/>
            <person name="Gargeya S."/>
            <person name="Fitzgerald M."/>
            <person name="Haas B."/>
            <person name="Abouelleil A."/>
            <person name="Alvarado L."/>
            <person name="Arachchi H.M."/>
            <person name="Berlin A."/>
            <person name="Brown A."/>
            <person name="Chapman S.B."/>
            <person name="Chen Z."/>
            <person name="Dunbar C."/>
            <person name="Freedman E."/>
            <person name="Gearin G."/>
            <person name="Gellesch M."/>
            <person name="Goldberg J."/>
            <person name="Griggs A."/>
            <person name="Gujja S."/>
            <person name="Heiman D."/>
            <person name="Howarth C."/>
            <person name="Larson L."/>
            <person name="Lui A."/>
            <person name="MacDonald P.J.P."/>
            <person name="Mehta T."/>
            <person name="Montmayeur A."/>
            <person name="Murphy C."/>
            <person name="Neiman D."/>
            <person name="Pearson M."/>
            <person name="Priest M."/>
            <person name="Roberts A."/>
            <person name="Saif S."/>
            <person name="Shea T."/>
            <person name="Shenoy N."/>
            <person name="Sisk P."/>
            <person name="Stolte C."/>
            <person name="Sykes S."/>
            <person name="Yandava C."/>
            <person name="Wortman J."/>
            <person name="Nusbaum C."/>
            <person name="Birren B."/>
        </authorList>
    </citation>
    <scope>NUCLEOTIDE SEQUENCE [LARGE SCALE GENOMIC DNA]</scope>
    <source>
        <strain evidence="1 2">ATCC BAA-286</strain>
    </source>
</reference>
<organism evidence="1 2">
    <name type="scientific">Dysgonomonas gadei ATCC BAA-286</name>
    <dbReference type="NCBI Taxonomy" id="742766"/>
    <lineage>
        <taxon>Bacteria</taxon>
        <taxon>Pseudomonadati</taxon>
        <taxon>Bacteroidota</taxon>
        <taxon>Bacteroidia</taxon>
        <taxon>Bacteroidales</taxon>
        <taxon>Dysgonomonadaceae</taxon>
        <taxon>Dysgonomonas</taxon>
    </lineage>
</organism>
<dbReference type="Proteomes" id="UP000004913">
    <property type="component" value="Unassembled WGS sequence"/>
</dbReference>
<dbReference type="OrthoDB" id="1264301at2"/>
<keyword evidence="2" id="KW-1185">Reference proteome</keyword>
<gene>
    <name evidence="1" type="ORF">HMPREF9455_01843</name>
</gene>
<comment type="caution">
    <text evidence="1">The sequence shown here is derived from an EMBL/GenBank/DDBJ whole genome shotgun (WGS) entry which is preliminary data.</text>
</comment>
<name>F5IXM6_9BACT</name>